<keyword evidence="1" id="KW-1133">Transmembrane helix</keyword>
<keyword evidence="1" id="KW-0812">Transmembrane</keyword>
<gene>
    <name evidence="2" type="ORF">BC962_3229</name>
</gene>
<feature type="transmembrane region" description="Helical" evidence="1">
    <location>
        <begin position="9"/>
        <end position="28"/>
    </location>
</feature>
<protein>
    <submittedName>
        <fullName evidence="2">Uncharacterized protein</fullName>
    </submittedName>
</protein>
<evidence type="ECO:0000313" key="2">
    <source>
        <dbReference type="EMBL" id="RKS42562.1"/>
    </source>
</evidence>
<evidence type="ECO:0000256" key="1">
    <source>
        <dbReference type="SAM" id="Phobius"/>
    </source>
</evidence>
<proteinExistence type="predicted"/>
<name>A0A495NZI0_9FLAO</name>
<comment type="caution">
    <text evidence="2">The sequence shown here is derived from an EMBL/GenBank/DDBJ whole genome shotgun (WGS) entry which is preliminary data.</text>
</comment>
<organism evidence="2 3">
    <name type="scientific">Gillisia mitskevichiae</name>
    <dbReference type="NCBI Taxonomy" id="270921"/>
    <lineage>
        <taxon>Bacteria</taxon>
        <taxon>Pseudomonadati</taxon>
        <taxon>Bacteroidota</taxon>
        <taxon>Flavobacteriia</taxon>
        <taxon>Flavobacteriales</taxon>
        <taxon>Flavobacteriaceae</taxon>
        <taxon>Gillisia</taxon>
    </lineage>
</organism>
<dbReference type="Proteomes" id="UP000276282">
    <property type="component" value="Unassembled WGS sequence"/>
</dbReference>
<evidence type="ECO:0000313" key="3">
    <source>
        <dbReference type="Proteomes" id="UP000276282"/>
    </source>
</evidence>
<keyword evidence="1" id="KW-0472">Membrane</keyword>
<feature type="transmembrane region" description="Helical" evidence="1">
    <location>
        <begin position="34"/>
        <end position="56"/>
    </location>
</feature>
<accession>A0A495NZI0</accession>
<dbReference type="RefSeq" id="WP_121347026.1">
    <property type="nucleotide sequence ID" value="NZ_RBLG01000008.1"/>
</dbReference>
<sequence>MKNLKQRTLGAMIGGLMFVIIFTILSGDYTFSNISIWAIAGFLVSVLIGFIFPFLLGKLSPKLN</sequence>
<reference evidence="2 3" key="1">
    <citation type="submission" date="2018-10" db="EMBL/GenBank/DDBJ databases">
        <title>Genomic Encyclopedia of Archaeal and Bacterial Type Strains, Phase II (KMG-II): from individual species to whole genera.</title>
        <authorList>
            <person name="Goeker M."/>
        </authorList>
    </citation>
    <scope>NUCLEOTIDE SEQUENCE [LARGE SCALE GENOMIC DNA]</scope>
    <source>
        <strain evidence="2 3">DSM 19839</strain>
    </source>
</reference>
<keyword evidence="3" id="KW-1185">Reference proteome</keyword>
<dbReference type="EMBL" id="RBLG01000008">
    <property type="protein sequence ID" value="RKS42562.1"/>
    <property type="molecule type" value="Genomic_DNA"/>
</dbReference>
<dbReference type="AlphaFoldDB" id="A0A495NZI0"/>